<feature type="transmembrane region" description="Helical" evidence="1">
    <location>
        <begin position="83"/>
        <end position="106"/>
    </location>
</feature>
<name>A0A6D2J102_9BRAS</name>
<keyword evidence="1" id="KW-1133">Transmembrane helix</keyword>
<accession>A0A6D2J102</accession>
<keyword evidence="1" id="KW-0812">Transmembrane</keyword>
<sequence length="170" mass="19812">METMEAILISYWFFLGVLLYFYGFVHHFSSYYFKDEEGEDIKPGDDDYCCPICHEDVRAFSDILRSSKCERWKLGRMEVTSEVLKLAVLMIGFPLVILLCLLWSVIYEGRDLALQYEQMKLSSHARNCICSRSGNRCPAYLEDLTALEKTLDKSKCKHIRSIFADLKHEP</sequence>
<evidence type="ECO:0000313" key="2">
    <source>
        <dbReference type="EMBL" id="CAA7035129.1"/>
    </source>
</evidence>
<dbReference type="OrthoDB" id="10579183at2759"/>
<proteinExistence type="predicted"/>
<evidence type="ECO:0000313" key="3">
    <source>
        <dbReference type="Proteomes" id="UP000467841"/>
    </source>
</evidence>
<reference evidence="2" key="1">
    <citation type="submission" date="2020-01" db="EMBL/GenBank/DDBJ databases">
        <authorList>
            <person name="Mishra B."/>
        </authorList>
    </citation>
    <scope>NUCLEOTIDE SEQUENCE [LARGE SCALE GENOMIC DNA]</scope>
</reference>
<dbReference type="AlphaFoldDB" id="A0A6D2J102"/>
<dbReference type="Proteomes" id="UP000467841">
    <property type="component" value="Unassembled WGS sequence"/>
</dbReference>
<feature type="transmembrane region" description="Helical" evidence="1">
    <location>
        <begin position="6"/>
        <end position="25"/>
    </location>
</feature>
<gene>
    <name evidence="2" type="ORF">MERR_LOCUS22364</name>
</gene>
<evidence type="ECO:0000256" key="1">
    <source>
        <dbReference type="SAM" id="Phobius"/>
    </source>
</evidence>
<protein>
    <submittedName>
        <fullName evidence="2">Uncharacterized protein</fullName>
    </submittedName>
</protein>
<dbReference type="EMBL" id="CACVBM020001151">
    <property type="protein sequence ID" value="CAA7035129.1"/>
    <property type="molecule type" value="Genomic_DNA"/>
</dbReference>
<keyword evidence="3" id="KW-1185">Reference proteome</keyword>
<organism evidence="2 3">
    <name type="scientific">Microthlaspi erraticum</name>
    <dbReference type="NCBI Taxonomy" id="1685480"/>
    <lineage>
        <taxon>Eukaryota</taxon>
        <taxon>Viridiplantae</taxon>
        <taxon>Streptophyta</taxon>
        <taxon>Embryophyta</taxon>
        <taxon>Tracheophyta</taxon>
        <taxon>Spermatophyta</taxon>
        <taxon>Magnoliopsida</taxon>
        <taxon>eudicotyledons</taxon>
        <taxon>Gunneridae</taxon>
        <taxon>Pentapetalae</taxon>
        <taxon>rosids</taxon>
        <taxon>malvids</taxon>
        <taxon>Brassicales</taxon>
        <taxon>Brassicaceae</taxon>
        <taxon>Coluteocarpeae</taxon>
        <taxon>Microthlaspi</taxon>
    </lineage>
</organism>
<keyword evidence="1" id="KW-0472">Membrane</keyword>
<comment type="caution">
    <text evidence="2">The sequence shown here is derived from an EMBL/GenBank/DDBJ whole genome shotgun (WGS) entry which is preliminary data.</text>
</comment>